<gene>
    <name evidence="1" type="ORF">ACOLOM_LOCUS7350</name>
</gene>
<sequence>MNPPTRATMYMALKRSYNFLLYGSLWAVRSDANLSLFSNRRSRSNSAATEAEVERLHHFIKAREMELDFVMKELIEEKNRLETCAKAIYNLELAIPEAKQLLKTHEDSLAAFINIQTLLNNIKLTQEETMKDESLTSTMYSDLRSFSTKTTTRTADLIDSQVIETRNNLRITLDKICHLELELAGWKSSKRRSEKTINRLKSNHLDIEDDIEESKDAFRSIWKISSDVWVKVWKYFVREALDDYLKKNPHDHGMKPPILTLSQVCSSWRRLVYNIPELWTLVYVAPTQVWRQCEHDLFVKSIEKAHSPVTVLTNLSQDFSIYYHNRRYNLNGHLSETVSVKENTVLGGKDYALLLDCFDDQEYSMQRM</sequence>
<feature type="non-terminal residue" evidence="1">
    <location>
        <position position="368"/>
    </location>
</feature>
<proteinExistence type="predicted"/>
<reference evidence="1" key="1">
    <citation type="submission" date="2021-06" db="EMBL/GenBank/DDBJ databases">
        <authorList>
            <person name="Kallberg Y."/>
            <person name="Tangrot J."/>
            <person name="Rosling A."/>
        </authorList>
    </citation>
    <scope>NUCLEOTIDE SEQUENCE</scope>
    <source>
        <strain evidence="1">CL356</strain>
    </source>
</reference>
<organism evidence="1 2">
    <name type="scientific">Acaulospora colombiana</name>
    <dbReference type="NCBI Taxonomy" id="27376"/>
    <lineage>
        <taxon>Eukaryota</taxon>
        <taxon>Fungi</taxon>
        <taxon>Fungi incertae sedis</taxon>
        <taxon>Mucoromycota</taxon>
        <taxon>Glomeromycotina</taxon>
        <taxon>Glomeromycetes</taxon>
        <taxon>Diversisporales</taxon>
        <taxon>Acaulosporaceae</taxon>
        <taxon>Acaulospora</taxon>
    </lineage>
</organism>
<comment type="caution">
    <text evidence="1">The sequence shown here is derived from an EMBL/GenBank/DDBJ whole genome shotgun (WGS) entry which is preliminary data.</text>
</comment>
<dbReference type="EMBL" id="CAJVPT010016805">
    <property type="protein sequence ID" value="CAG8621672.1"/>
    <property type="molecule type" value="Genomic_DNA"/>
</dbReference>
<evidence type="ECO:0000313" key="2">
    <source>
        <dbReference type="Proteomes" id="UP000789525"/>
    </source>
</evidence>
<accession>A0ACA9MZA0</accession>
<protein>
    <submittedName>
        <fullName evidence="1">1078_t:CDS:1</fullName>
    </submittedName>
</protein>
<keyword evidence="2" id="KW-1185">Reference proteome</keyword>
<name>A0ACA9MZA0_9GLOM</name>
<dbReference type="Proteomes" id="UP000789525">
    <property type="component" value="Unassembled WGS sequence"/>
</dbReference>
<evidence type="ECO:0000313" key="1">
    <source>
        <dbReference type="EMBL" id="CAG8621672.1"/>
    </source>
</evidence>